<keyword evidence="1" id="KW-0238">DNA-binding</keyword>
<comment type="caution">
    <text evidence="3">The sequence shown here is derived from an EMBL/GenBank/DDBJ whole genome shotgun (WGS) entry which is preliminary data.</text>
</comment>
<dbReference type="Proteomes" id="UP000077519">
    <property type="component" value="Unassembled WGS sequence"/>
</dbReference>
<evidence type="ECO:0000313" key="4">
    <source>
        <dbReference type="Proteomes" id="UP000077519"/>
    </source>
</evidence>
<dbReference type="PANTHER" id="PTHR30204:SF93">
    <property type="entry name" value="HTH MERR-TYPE DOMAIN-CONTAINING PROTEIN"/>
    <property type="match status" value="1"/>
</dbReference>
<sequence>MQIGEIAERTGLSIRTLRHYDDVGLVPPSERSAGGFRLYTEVDLTRLIVIRRMKPLEFTLDEMRRLLDSLDVIAAGGDGVAEAEAFVDECHAKAQAACENLRRKLSYAEELTELLGATRRPNPRA</sequence>
<proteinExistence type="predicted"/>
<gene>
    <name evidence="3" type="ORF">A3K89_06715</name>
</gene>
<dbReference type="Pfam" id="PF13411">
    <property type="entry name" value="MerR_1"/>
    <property type="match status" value="1"/>
</dbReference>
<dbReference type="CDD" id="cd00592">
    <property type="entry name" value="HTH_MerR-like"/>
    <property type="match status" value="1"/>
</dbReference>
<dbReference type="SUPFAM" id="SSF46955">
    <property type="entry name" value="Putative DNA-binding domain"/>
    <property type="match status" value="1"/>
</dbReference>
<reference evidence="3 4" key="1">
    <citation type="submission" date="2016-03" db="EMBL/GenBank/DDBJ databases">
        <title>Genome sequence of Rhodococcus kyotonensis KB10.</title>
        <authorList>
            <person name="Jeong H."/>
            <person name="Hong C.E."/>
            <person name="Jo S.H."/>
            <person name="Park J.M."/>
        </authorList>
    </citation>
    <scope>NUCLEOTIDE SEQUENCE [LARGE SCALE GENOMIC DNA]</scope>
    <source>
        <strain evidence="3 4">KB10</strain>
    </source>
</reference>
<evidence type="ECO:0000256" key="1">
    <source>
        <dbReference type="ARBA" id="ARBA00023125"/>
    </source>
</evidence>
<evidence type="ECO:0000313" key="3">
    <source>
        <dbReference type="EMBL" id="OAK52892.1"/>
    </source>
</evidence>
<dbReference type="EMBL" id="LVHI01000023">
    <property type="protein sequence ID" value="OAK52892.1"/>
    <property type="molecule type" value="Genomic_DNA"/>
</dbReference>
<dbReference type="PROSITE" id="PS50937">
    <property type="entry name" value="HTH_MERR_2"/>
    <property type="match status" value="1"/>
</dbReference>
<feature type="domain" description="HTH merR-type" evidence="2">
    <location>
        <begin position="1"/>
        <end position="69"/>
    </location>
</feature>
<accession>A0A177YBJ4</accession>
<dbReference type="RefSeq" id="WP_068429026.1">
    <property type="nucleotide sequence ID" value="NZ_LVHI01000023.1"/>
</dbReference>
<dbReference type="GO" id="GO:0003677">
    <property type="term" value="F:DNA binding"/>
    <property type="evidence" value="ECO:0007669"/>
    <property type="project" value="UniProtKB-KW"/>
</dbReference>
<dbReference type="InterPro" id="IPR009061">
    <property type="entry name" value="DNA-bd_dom_put_sf"/>
</dbReference>
<dbReference type="InterPro" id="IPR000551">
    <property type="entry name" value="MerR-type_HTH_dom"/>
</dbReference>
<dbReference type="Gene3D" id="1.10.1660.10">
    <property type="match status" value="1"/>
</dbReference>
<dbReference type="GO" id="GO:0003700">
    <property type="term" value="F:DNA-binding transcription factor activity"/>
    <property type="evidence" value="ECO:0007669"/>
    <property type="project" value="InterPro"/>
</dbReference>
<dbReference type="PRINTS" id="PR00040">
    <property type="entry name" value="HTHMERR"/>
</dbReference>
<dbReference type="InterPro" id="IPR047057">
    <property type="entry name" value="MerR_fam"/>
</dbReference>
<keyword evidence="4" id="KW-1185">Reference proteome</keyword>
<dbReference type="AlphaFoldDB" id="A0A177YBJ4"/>
<evidence type="ECO:0000259" key="2">
    <source>
        <dbReference type="PROSITE" id="PS50937"/>
    </source>
</evidence>
<name>A0A177YBJ4_9NOCA</name>
<dbReference type="PROSITE" id="PS00552">
    <property type="entry name" value="HTH_MERR_1"/>
    <property type="match status" value="1"/>
</dbReference>
<organism evidence="3 4">
    <name type="scientific">Rhodococcoides kyotonense</name>
    <dbReference type="NCBI Taxonomy" id="398843"/>
    <lineage>
        <taxon>Bacteria</taxon>
        <taxon>Bacillati</taxon>
        <taxon>Actinomycetota</taxon>
        <taxon>Actinomycetes</taxon>
        <taxon>Mycobacteriales</taxon>
        <taxon>Nocardiaceae</taxon>
        <taxon>Rhodococcoides</taxon>
    </lineage>
</organism>
<dbReference type="SMART" id="SM00422">
    <property type="entry name" value="HTH_MERR"/>
    <property type="match status" value="1"/>
</dbReference>
<protein>
    <submittedName>
        <fullName evidence="3">MerR family transcriptional regulator</fullName>
    </submittedName>
</protein>
<dbReference type="PANTHER" id="PTHR30204">
    <property type="entry name" value="REDOX-CYCLING DRUG-SENSING TRANSCRIPTIONAL ACTIVATOR SOXR"/>
    <property type="match status" value="1"/>
</dbReference>